<gene>
    <name evidence="3" type="ORF">LzC2_18570</name>
</gene>
<dbReference type="Proteomes" id="UP000609651">
    <property type="component" value="Unassembled WGS sequence"/>
</dbReference>
<reference evidence="3 4" key="1">
    <citation type="journal article" date="2020" name="Syst. Appl. Microbiol.">
        <title>Alienimonas chondri sp. nov., a novel planctomycete isolated from the biofilm of the red alga Chondrus crispus.</title>
        <authorList>
            <person name="Vitorino I."/>
            <person name="Albuquerque L."/>
            <person name="Wiegand S."/>
            <person name="Kallscheuer N."/>
            <person name="da Costa M.S."/>
            <person name="Lobo-da-Cunha A."/>
            <person name="Jogler C."/>
            <person name="Lage O.M."/>
        </authorList>
    </citation>
    <scope>NUCLEOTIDE SEQUENCE [LARGE SCALE GENOMIC DNA]</scope>
    <source>
        <strain evidence="3 4">LzC2</strain>
    </source>
</reference>
<protein>
    <recommendedName>
        <fullName evidence="5">TIGR02587 family membrane protein</fullName>
    </recommendedName>
</protein>
<evidence type="ECO:0000256" key="2">
    <source>
        <dbReference type="SAM" id="Phobius"/>
    </source>
</evidence>
<dbReference type="EMBL" id="WTPX01000049">
    <property type="protein sequence ID" value="NNJ25783.1"/>
    <property type="molecule type" value="Genomic_DNA"/>
</dbReference>
<feature type="transmembrane region" description="Helical" evidence="2">
    <location>
        <begin position="25"/>
        <end position="45"/>
    </location>
</feature>
<comment type="caution">
    <text evidence="3">The sequence shown here is derived from an EMBL/GenBank/DDBJ whole genome shotgun (WGS) entry which is preliminary data.</text>
</comment>
<feature type="region of interest" description="Disordered" evidence="1">
    <location>
        <begin position="141"/>
        <end position="174"/>
    </location>
</feature>
<keyword evidence="2" id="KW-0472">Membrane</keyword>
<organism evidence="3 4">
    <name type="scientific">Alienimonas chondri</name>
    <dbReference type="NCBI Taxonomy" id="2681879"/>
    <lineage>
        <taxon>Bacteria</taxon>
        <taxon>Pseudomonadati</taxon>
        <taxon>Planctomycetota</taxon>
        <taxon>Planctomycetia</taxon>
        <taxon>Planctomycetales</taxon>
        <taxon>Planctomycetaceae</taxon>
        <taxon>Alienimonas</taxon>
    </lineage>
</organism>
<dbReference type="RefSeq" id="WP_206678640.1">
    <property type="nucleotide sequence ID" value="NZ_WTPX01000049.1"/>
</dbReference>
<feature type="transmembrane region" description="Helical" evidence="2">
    <location>
        <begin position="213"/>
        <end position="236"/>
    </location>
</feature>
<feature type="transmembrane region" description="Helical" evidence="2">
    <location>
        <begin position="57"/>
        <end position="74"/>
    </location>
</feature>
<evidence type="ECO:0008006" key="5">
    <source>
        <dbReference type="Google" id="ProtNLM"/>
    </source>
</evidence>
<feature type="compositionally biased region" description="Acidic residues" evidence="1">
    <location>
        <begin position="148"/>
        <end position="167"/>
    </location>
</feature>
<proteinExistence type="predicted"/>
<keyword evidence="4" id="KW-1185">Reference proteome</keyword>
<feature type="transmembrane region" description="Helical" evidence="2">
    <location>
        <begin position="282"/>
        <end position="303"/>
    </location>
</feature>
<dbReference type="InterPro" id="IPR024464">
    <property type="entry name" value="DUF2391"/>
</dbReference>
<keyword evidence="2" id="KW-1133">Transmembrane helix</keyword>
<dbReference type="InterPro" id="IPR013416">
    <property type="entry name" value="CHP02587_IM"/>
</dbReference>
<name>A0ABX1VCE2_9PLAN</name>
<dbReference type="NCBIfam" id="TIGR02587">
    <property type="entry name" value="TIGR02587 family membrane protein"/>
    <property type="match status" value="1"/>
</dbReference>
<evidence type="ECO:0000313" key="4">
    <source>
        <dbReference type="Proteomes" id="UP000609651"/>
    </source>
</evidence>
<keyword evidence="2" id="KW-0812">Transmembrane</keyword>
<feature type="transmembrane region" description="Helical" evidence="2">
    <location>
        <begin position="248"/>
        <end position="270"/>
    </location>
</feature>
<sequence length="304" mass="32084">MGTTDGGGNDAVAGTRPIRESLREYGRGVIGGLLFSLPLLYTMEVWWEGFIARPPELLLYLGVTFVLLLGYNRYAGMRPDAGWREVAADSVEELGIALLLTPLVLFLLGRIGPESNWPELLGKVVVEAMLVAVGVSVGTAQLGGGGQESDDGGGSEQDDDRESDAGTESESGNDRGFWAQTVISFCGATLFAANVAPTEEITTIGLEASPARLLGLVLFSLGIGCVTLYFSGFAGADRHVRREGRLRFLTGTVTCYAIALAASAMMLWFFGRFDGADLPAAVSQIVVLALPGMLGASAGRLLIQ</sequence>
<accession>A0ABX1VCE2</accession>
<evidence type="ECO:0000313" key="3">
    <source>
        <dbReference type="EMBL" id="NNJ25783.1"/>
    </source>
</evidence>
<evidence type="ECO:0000256" key="1">
    <source>
        <dbReference type="SAM" id="MobiDB-lite"/>
    </source>
</evidence>
<dbReference type="Pfam" id="PF09622">
    <property type="entry name" value="DUF2391"/>
    <property type="match status" value="1"/>
</dbReference>